<protein>
    <submittedName>
        <fullName evidence="1">Type IX secretion system membrane protein PorP/SprF</fullName>
    </submittedName>
</protein>
<reference evidence="1 2" key="1">
    <citation type="submission" date="2024-04" db="EMBL/GenBank/DDBJ databases">
        <title>Novel genus in family Flammeovirgaceae.</title>
        <authorList>
            <person name="Nguyen T.H."/>
            <person name="Vuong T.Q."/>
            <person name="Le H."/>
            <person name="Kim S.-G."/>
        </authorList>
    </citation>
    <scope>NUCLEOTIDE SEQUENCE [LARGE SCALE GENOMIC DNA]</scope>
    <source>
        <strain evidence="1 2">JCM 23209</strain>
    </source>
</reference>
<evidence type="ECO:0000313" key="1">
    <source>
        <dbReference type="EMBL" id="MEN7546912.1"/>
    </source>
</evidence>
<dbReference type="NCBIfam" id="TIGR03519">
    <property type="entry name" value="T9SS_PorP_fam"/>
    <property type="match status" value="1"/>
</dbReference>
<dbReference type="AlphaFoldDB" id="A0AAW9RPT7"/>
<keyword evidence="2" id="KW-1185">Reference proteome</keyword>
<evidence type="ECO:0000313" key="2">
    <source>
        <dbReference type="Proteomes" id="UP001403385"/>
    </source>
</evidence>
<gene>
    <name evidence="1" type="ORF">AAG747_03260</name>
</gene>
<accession>A0AAW9RPT7</accession>
<organism evidence="1 2">
    <name type="scientific">Rapidithrix thailandica</name>
    <dbReference type="NCBI Taxonomy" id="413964"/>
    <lineage>
        <taxon>Bacteria</taxon>
        <taxon>Pseudomonadati</taxon>
        <taxon>Bacteroidota</taxon>
        <taxon>Cytophagia</taxon>
        <taxon>Cytophagales</taxon>
        <taxon>Flammeovirgaceae</taxon>
        <taxon>Rapidithrix</taxon>
    </lineage>
</organism>
<sequence>MKRLVQTIAIVLFCNTLLYGQQDPQFSQYMLNKLYYNPAYAGVDPDWMEVAVIHRTQWLGYQPTFDDGGSLNTQVISLNMPFTKYNFGIGLHLANDKQGNNTTTEGQLSLAYHIKIKKDKVLSFGLRTGLYNLSIDFDKYRFVDPDDRYNIGGKQSEIVNDFAAGIYFKSTKYYAGLSVNHLQQSEIKTELVDKTFELVHHLTIMGGADFEVSRVLTLSPSAVLKTDFDVFYSFEGSLIATYDNKYYGGVSLRETEAAILLLGVHLMKDNRLRIGYAFDYTLQGREAKSATSHELLLTYKMPAFKFFERPIIRTPRFRHE</sequence>
<comment type="caution">
    <text evidence="1">The sequence shown here is derived from an EMBL/GenBank/DDBJ whole genome shotgun (WGS) entry which is preliminary data.</text>
</comment>
<name>A0AAW9RPT7_9BACT</name>
<dbReference type="Proteomes" id="UP001403385">
    <property type="component" value="Unassembled WGS sequence"/>
</dbReference>
<proteinExistence type="predicted"/>
<dbReference type="InterPro" id="IPR019861">
    <property type="entry name" value="PorP/SprF_Bacteroidetes"/>
</dbReference>
<dbReference type="Pfam" id="PF11751">
    <property type="entry name" value="PorP_SprF"/>
    <property type="match status" value="1"/>
</dbReference>
<dbReference type="RefSeq" id="WP_346819690.1">
    <property type="nucleotide sequence ID" value="NZ_JBDKWZ010000001.1"/>
</dbReference>
<dbReference type="EMBL" id="JBDKWZ010000001">
    <property type="protein sequence ID" value="MEN7546912.1"/>
    <property type="molecule type" value="Genomic_DNA"/>
</dbReference>